<feature type="compositionally biased region" description="Basic and acidic residues" evidence="1">
    <location>
        <begin position="1"/>
        <end position="13"/>
    </location>
</feature>
<reference evidence="3 4" key="1">
    <citation type="journal article" date="2008" name="Genomics">
        <title>Evolution in the laboratory: the genome of Halobacterium salinarum strain R1 compared to that of strain NRC-1.</title>
        <authorList>
            <person name="Pfeiffer F."/>
            <person name="Schuster S.C."/>
            <person name="Broicher A."/>
            <person name="Falb M."/>
            <person name="Palm P."/>
            <person name="Rodewald K."/>
            <person name="Ruepp A."/>
            <person name="Soppa J."/>
            <person name="Tittor J."/>
            <person name="Oesterhelt D."/>
        </authorList>
    </citation>
    <scope>NUCLEOTIDE SEQUENCE [LARGE SCALE GENOMIC DNA]</scope>
    <source>
        <strain evidence="4">ATCC 29341 / DSM 671 / R1</strain>
        <plasmid evidence="4">Plasmid PHS2</plasmid>
    </source>
</reference>
<keyword evidence="3" id="KW-0614">Plasmid</keyword>
<evidence type="ECO:0000313" key="3">
    <source>
        <dbReference type="EMBL" id="CAP15235.2"/>
    </source>
</evidence>
<dbReference type="KEGG" id="hsl:OE_6070R"/>
<feature type="domain" description="SpoVT-AbrB" evidence="2">
    <location>
        <begin position="12"/>
        <end position="58"/>
    </location>
</feature>
<feature type="region of interest" description="Disordered" evidence="1">
    <location>
        <begin position="1"/>
        <end position="31"/>
    </location>
</feature>
<protein>
    <submittedName>
        <fullName evidence="3">Probable VapB/AbrB family antitoxin</fullName>
    </submittedName>
</protein>
<evidence type="ECO:0000259" key="2">
    <source>
        <dbReference type="PROSITE" id="PS51740"/>
    </source>
</evidence>
<dbReference type="PROSITE" id="PS51740">
    <property type="entry name" value="SPOVT_ABRB"/>
    <property type="match status" value="1"/>
</dbReference>
<dbReference type="InterPro" id="IPR037914">
    <property type="entry name" value="SpoVT-AbrB_sf"/>
</dbReference>
<sequence length="108" mass="12128">MGRESMSESESEKVVSVSSRGQATIPKEFREELGIDTPGRVKFVRTDEGEVIVRPIQSATDLRGILAGKTDDQGNSAVERLREERKQDKASDEELQERYVGRDTEDTK</sequence>
<dbReference type="HOGENOM" id="CLU_158484_9_1_2"/>
<evidence type="ECO:0000313" key="4">
    <source>
        <dbReference type="Proteomes" id="UP000001321"/>
    </source>
</evidence>
<dbReference type="EMBL" id="AM774417">
    <property type="protein sequence ID" value="CAP15235.2"/>
    <property type="molecule type" value="Genomic_DNA"/>
</dbReference>
<dbReference type="GO" id="GO:0003677">
    <property type="term" value="F:DNA binding"/>
    <property type="evidence" value="ECO:0007669"/>
    <property type="project" value="InterPro"/>
</dbReference>
<feature type="compositionally biased region" description="Basic and acidic residues" evidence="1">
    <location>
        <begin position="79"/>
        <end position="108"/>
    </location>
</feature>
<dbReference type="PANTHER" id="PTHR34860:SF7">
    <property type="entry name" value="TRANSCRIPTION REGULATOR, SPOVT_ABRB FAMILY"/>
    <property type="match status" value="1"/>
</dbReference>
<name>B0R9E9_HALS3</name>
<geneLocation type="plasmid" evidence="3 4">
    <name>PHS2</name>
</geneLocation>
<dbReference type="Proteomes" id="UP000001321">
    <property type="component" value="Plasmid PHS2"/>
</dbReference>
<dbReference type="NCBIfam" id="TIGR01439">
    <property type="entry name" value="lp_hng_hel_AbrB"/>
    <property type="match status" value="1"/>
</dbReference>
<proteinExistence type="predicted"/>
<dbReference type="InterPro" id="IPR052975">
    <property type="entry name" value="Repressor-like_regulatory"/>
</dbReference>
<accession>B0R9E9</accession>
<dbReference type="AlphaFoldDB" id="B0R9E9"/>
<dbReference type="Gene3D" id="2.10.260.10">
    <property type="match status" value="1"/>
</dbReference>
<gene>
    <name evidence="3" type="primary">vapB</name>
    <name evidence="3" type="ordered locus">OE_6070R</name>
</gene>
<dbReference type="Pfam" id="PF04014">
    <property type="entry name" value="MazE_antitoxin"/>
    <property type="match status" value="1"/>
</dbReference>
<evidence type="ECO:0000256" key="1">
    <source>
        <dbReference type="SAM" id="MobiDB-lite"/>
    </source>
</evidence>
<dbReference type="InterPro" id="IPR007159">
    <property type="entry name" value="SpoVT-AbrB_dom"/>
</dbReference>
<dbReference type="SUPFAM" id="SSF89447">
    <property type="entry name" value="AbrB/MazE/MraZ-like"/>
    <property type="match status" value="1"/>
</dbReference>
<feature type="region of interest" description="Disordered" evidence="1">
    <location>
        <begin position="65"/>
        <end position="108"/>
    </location>
</feature>
<dbReference type="PANTHER" id="PTHR34860">
    <property type="entry name" value="REPRESSOR-LIKE PROTEIN SSO7C3"/>
    <property type="match status" value="1"/>
</dbReference>
<dbReference type="EnsemblBacteria" id="CAP15235">
    <property type="protein sequence ID" value="CAP15235"/>
    <property type="gene ID" value="OE_6070R"/>
</dbReference>
<dbReference type="SMART" id="SM00966">
    <property type="entry name" value="SpoVT_AbrB"/>
    <property type="match status" value="1"/>
</dbReference>
<organism evidence="3 4">
    <name type="scientific">Halobacterium salinarum (strain ATCC 29341 / DSM 671 / R1)</name>
    <dbReference type="NCBI Taxonomy" id="478009"/>
    <lineage>
        <taxon>Archaea</taxon>
        <taxon>Methanobacteriati</taxon>
        <taxon>Methanobacteriota</taxon>
        <taxon>Stenosarchaea group</taxon>
        <taxon>Halobacteria</taxon>
        <taxon>Halobacteriales</taxon>
        <taxon>Halobacteriaceae</taxon>
        <taxon>Halobacterium</taxon>
        <taxon>Halobacterium salinarum NRC-34001</taxon>
    </lineage>
</organism>